<dbReference type="eggNOG" id="ENOG502S87E">
    <property type="taxonomic scope" value="Eukaryota"/>
</dbReference>
<dbReference type="HOGENOM" id="CLU_135272_2_1_1"/>
<evidence type="ECO:0000256" key="1">
    <source>
        <dbReference type="ARBA" id="ARBA00004613"/>
    </source>
</evidence>
<comment type="function">
    <text evidence="6">Controls stomatal patterning.</text>
</comment>
<dbReference type="Gramene" id="KQL04813">
    <property type="protein sequence ID" value="KQL04813"/>
    <property type="gene ID" value="SETIT_004071mg"/>
</dbReference>
<sequence>MMSLCFVHQIGGGEGEQEQLSRLGSRPPCCESKCGGCAPCEPVQVRAGAVTEGGLRPQCANYEPVGWKCRCGAAVFDP</sequence>
<dbReference type="AlphaFoldDB" id="K3XQ90"/>
<dbReference type="Pfam" id="PF17181">
    <property type="entry name" value="EPF"/>
    <property type="match status" value="1"/>
</dbReference>
<keyword evidence="4" id="KW-0732">Signal</keyword>
<keyword evidence="8" id="KW-1185">Reference proteome</keyword>
<keyword evidence="5" id="KW-1015">Disulfide bond</keyword>
<proteinExistence type="inferred from homology"/>
<evidence type="ECO:0000313" key="8">
    <source>
        <dbReference type="Proteomes" id="UP000004995"/>
    </source>
</evidence>
<dbReference type="EMBL" id="AGNK02002921">
    <property type="status" value="NOT_ANNOTATED_CDS"/>
    <property type="molecule type" value="Genomic_DNA"/>
</dbReference>
<evidence type="ECO:0000256" key="2">
    <source>
        <dbReference type="ARBA" id="ARBA00008127"/>
    </source>
</evidence>
<comment type="similarity">
    <text evidence="2 6">Belongs to the plant cysteine rich small secretory peptide family. Epidermal patterning factor subfamily.</text>
</comment>
<dbReference type="GO" id="GO:0010052">
    <property type="term" value="P:guard cell differentiation"/>
    <property type="evidence" value="ECO:0000318"/>
    <property type="project" value="GO_Central"/>
</dbReference>
<evidence type="ECO:0000256" key="3">
    <source>
        <dbReference type="ARBA" id="ARBA00022525"/>
    </source>
</evidence>
<keyword evidence="3 6" id="KW-0964">Secreted</keyword>
<dbReference type="OMA" id="SANYQPE"/>
<reference evidence="8" key="1">
    <citation type="journal article" date="2012" name="Nat. Biotechnol.">
        <title>Reference genome sequence of the model plant Setaria.</title>
        <authorList>
            <person name="Bennetzen J.L."/>
            <person name="Schmutz J."/>
            <person name="Wang H."/>
            <person name="Percifield R."/>
            <person name="Hawkins J."/>
            <person name="Pontaroli A.C."/>
            <person name="Estep M."/>
            <person name="Feng L."/>
            <person name="Vaughn J.N."/>
            <person name="Grimwood J."/>
            <person name="Jenkins J."/>
            <person name="Barry K."/>
            <person name="Lindquist E."/>
            <person name="Hellsten U."/>
            <person name="Deshpande S."/>
            <person name="Wang X."/>
            <person name="Wu X."/>
            <person name="Mitros T."/>
            <person name="Triplett J."/>
            <person name="Yang X."/>
            <person name="Ye C.Y."/>
            <person name="Mauro-Herrera M."/>
            <person name="Wang L."/>
            <person name="Li P."/>
            <person name="Sharma M."/>
            <person name="Sharma R."/>
            <person name="Ronald P.C."/>
            <person name="Panaud O."/>
            <person name="Kellogg E.A."/>
            <person name="Brutnell T.P."/>
            <person name="Doust A.N."/>
            <person name="Tuskan G.A."/>
            <person name="Rokhsar D."/>
            <person name="Devos K.M."/>
        </authorList>
    </citation>
    <scope>NUCLEOTIDE SEQUENCE [LARGE SCALE GENOMIC DNA]</scope>
    <source>
        <strain evidence="8">cv. Yugu1</strain>
    </source>
</reference>
<evidence type="ECO:0000313" key="7">
    <source>
        <dbReference type="EnsemblPlants" id="KQL04813"/>
    </source>
</evidence>
<comment type="subcellular location">
    <subcellularLocation>
        <location evidence="1 6">Secreted</location>
    </subcellularLocation>
</comment>
<dbReference type="PANTHER" id="PTHR33109:SF74">
    <property type="entry name" value="EPIDERMAL PATTERNING FACTOR-LIKE PROTEIN"/>
    <property type="match status" value="1"/>
</dbReference>
<dbReference type="InterPro" id="IPR039455">
    <property type="entry name" value="EPFL"/>
</dbReference>
<evidence type="ECO:0000256" key="5">
    <source>
        <dbReference type="ARBA" id="ARBA00023157"/>
    </source>
</evidence>
<dbReference type="InParanoid" id="K3XQ90"/>
<dbReference type="STRING" id="4555.K3XQ90"/>
<organism evidence="7 8">
    <name type="scientific">Setaria italica</name>
    <name type="common">Foxtail millet</name>
    <name type="synonym">Panicum italicum</name>
    <dbReference type="NCBI Taxonomy" id="4555"/>
    <lineage>
        <taxon>Eukaryota</taxon>
        <taxon>Viridiplantae</taxon>
        <taxon>Streptophyta</taxon>
        <taxon>Embryophyta</taxon>
        <taxon>Tracheophyta</taxon>
        <taxon>Spermatophyta</taxon>
        <taxon>Magnoliopsida</taxon>
        <taxon>Liliopsida</taxon>
        <taxon>Poales</taxon>
        <taxon>Poaceae</taxon>
        <taxon>PACMAD clade</taxon>
        <taxon>Panicoideae</taxon>
        <taxon>Panicodae</taxon>
        <taxon>Paniceae</taxon>
        <taxon>Cenchrinae</taxon>
        <taxon>Setaria</taxon>
    </lineage>
</organism>
<name>K3XQ90_SETIT</name>
<dbReference type="Proteomes" id="UP000004995">
    <property type="component" value="Unassembled WGS sequence"/>
</dbReference>
<dbReference type="GO" id="GO:0005576">
    <property type="term" value="C:extracellular region"/>
    <property type="evidence" value="ECO:0007669"/>
    <property type="project" value="UniProtKB-SubCell"/>
</dbReference>
<dbReference type="EnsemblPlants" id="KQL04813">
    <property type="protein sequence ID" value="KQL04813"/>
    <property type="gene ID" value="SETIT_004071mg"/>
</dbReference>
<dbReference type="PANTHER" id="PTHR33109">
    <property type="entry name" value="EPIDERMAL PATTERNING FACTOR-LIKE PROTEIN 4"/>
    <property type="match status" value="1"/>
</dbReference>
<accession>K3XQ90</accession>
<protein>
    <recommendedName>
        <fullName evidence="6">Epidermal patterning factor-like protein</fullName>
    </recommendedName>
</protein>
<evidence type="ECO:0000256" key="6">
    <source>
        <dbReference type="RuleBase" id="RU367102"/>
    </source>
</evidence>
<evidence type="ECO:0000256" key="4">
    <source>
        <dbReference type="ARBA" id="ARBA00022729"/>
    </source>
</evidence>
<reference evidence="7" key="2">
    <citation type="submission" date="2018-08" db="UniProtKB">
        <authorList>
            <consortium name="EnsemblPlants"/>
        </authorList>
    </citation>
    <scope>IDENTIFICATION</scope>
    <source>
        <strain evidence="7">Yugu1</strain>
    </source>
</reference>
<keyword evidence="6" id="KW-0217">Developmental protein</keyword>